<sequence length="109" mass="12843">LDQGKLIDRSFDLDHFHRSRQLCLHQKRSSSEKQVLKTFANQNHYLRVMARELADIKAEQGDWRRLLFSNQSLGGIEENNGESRHPAFQKHVSLPLKTKADFKHFEEEE</sequence>
<comment type="caution">
    <text evidence="1">The sequence shown here is derived from an EMBL/GenBank/DDBJ whole genome shotgun (WGS) entry which is preliminary data.</text>
</comment>
<evidence type="ECO:0000313" key="2">
    <source>
        <dbReference type="Proteomes" id="UP000076858"/>
    </source>
</evidence>
<accession>A0A164MSM8</accession>
<protein>
    <submittedName>
        <fullName evidence="1">Uncharacterized protein</fullName>
    </submittedName>
</protein>
<reference evidence="1 2" key="1">
    <citation type="submission" date="2016-03" db="EMBL/GenBank/DDBJ databases">
        <title>EvidentialGene: Evidence-directed Construction of Genes on Genomes.</title>
        <authorList>
            <person name="Gilbert D.G."/>
            <person name="Choi J.-H."/>
            <person name="Mockaitis K."/>
            <person name="Colbourne J."/>
            <person name="Pfrender M."/>
        </authorList>
    </citation>
    <scope>NUCLEOTIDE SEQUENCE [LARGE SCALE GENOMIC DNA]</scope>
    <source>
        <strain evidence="1 2">Xinb3</strain>
        <tissue evidence="1">Complete organism</tissue>
    </source>
</reference>
<feature type="non-terminal residue" evidence="1">
    <location>
        <position position="1"/>
    </location>
</feature>
<dbReference type="EMBL" id="LRGB01002963">
    <property type="protein sequence ID" value="KZS05318.1"/>
    <property type="molecule type" value="Genomic_DNA"/>
</dbReference>
<evidence type="ECO:0000313" key="1">
    <source>
        <dbReference type="EMBL" id="KZS05318.1"/>
    </source>
</evidence>
<proteinExistence type="predicted"/>
<dbReference type="Proteomes" id="UP000076858">
    <property type="component" value="Unassembled WGS sequence"/>
</dbReference>
<organism evidence="1 2">
    <name type="scientific">Daphnia magna</name>
    <dbReference type="NCBI Taxonomy" id="35525"/>
    <lineage>
        <taxon>Eukaryota</taxon>
        <taxon>Metazoa</taxon>
        <taxon>Ecdysozoa</taxon>
        <taxon>Arthropoda</taxon>
        <taxon>Crustacea</taxon>
        <taxon>Branchiopoda</taxon>
        <taxon>Diplostraca</taxon>
        <taxon>Cladocera</taxon>
        <taxon>Anomopoda</taxon>
        <taxon>Daphniidae</taxon>
        <taxon>Daphnia</taxon>
    </lineage>
</organism>
<name>A0A164MSM8_9CRUS</name>
<keyword evidence="2" id="KW-1185">Reference proteome</keyword>
<gene>
    <name evidence="1" type="ORF">APZ42_031533</name>
</gene>
<dbReference type="AlphaFoldDB" id="A0A164MSM8"/>